<feature type="non-terminal residue" evidence="3">
    <location>
        <position position="250"/>
    </location>
</feature>
<accession>A0AAD5CU79</accession>
<dbReference type="EMBL" id="JAMZMK010006756">
    <property type="protein sequence ID" value="KAI7747435.1"/>
    <property type="molecule type" value="Genomic_DNA"/>
</dbReference>
<gene>
    <name evidence="3" type="ORF">M8C21_000136</name>
</gene>
<dbReference type="PROSITE" id="PS50829">
    <property type="entry name" value="GYF"/>
    <property type="match status" value="1"/>
</dbReference>
<evidence type="ECO:0000259" key="2">
    <source>
        <dbReference type="PROSITE" id="PS50829"/>
    </source>
</evidence>
<evidence type="ECO:0000313" key="4">
    <source>
        <dbReference type="Proteomes" id="UP001206925"/>
    </source>
</evidence>
<feature type="region of interest" description="Disordered" evidence="1">
    <location>
        <begin position="103"/>
        <end position="179"/>
    </location>
</feature>
<proteinExistence type="predicted"/>
<dbReference type="AlphaFoldDB" id="A0AAD5CU79"/>
<dbReference type="CDD" id="cd00072">
    <property type="entry name" value="GYF"/>
    <property type="match status" value="1"/>
</dbReference>
<feature type="region of interest" description="Disordered" evidence="1">
    <location>
        <begin position="44"/>
        <end position="79"/>
    </location>
</feature>
<organism evidence="3 4">
    <name type="scientific">Ambrosia artemisiifolia</name>
    <name type="common">Common ragweed</name>
    <dbReference type="NCBI Taxonomy" id="4212"/>
    <lineage>
        <taxon>Eukaryota</taxon>
        <taxon>Viridiplantae</taxon>
        <taxon>Streptophyta</taxon>
        <taxon>Embryophyta</taxon>
        <taxon>Tracheophyta</taxon>
        <taxon>Spermatophyta</taxon>
        <taxon>Magnoliopsida</taxon>
        <taxon>eudicotyledons</taxon>
        <taxon>Gunneridae</taxon>
        <taxon>Pentapetalae</taxon>
        <taxon>asterids</taxon>
        <taxon>campanulids</taxon>
        <taxon>Asterales</taxon>
        <taxon>Asteraceae</taxon>
        <taxon>Asteroideae</taxon>
        <taxon>Heliantheae alliance</taxon>
        <taxon>Heliantheae</taxon>
        <taxon>Ambrosia</taxon>
    </lineage>
</organism>
<keyword evidence="4" id="KW-1185">Reference proteome</keyword>
<dbReference type="PANTHER" id="PTHR46695:SF19">
    <property type="entry name" value="CHROMATIN REGULATOR PHD FAMILY"/>
    <property type="match status" value="1"/>
</dbReference>
<feature type="compositionally biased region" description="Basic and acidic residues" evidence="1">
    <location>
        <begin position="44"/>
        <end position="53"/>
    </location>
</feature>
<feature type="compositionally biased region" description="Polar residues" evidence="1">
    <location>
        <begin position="147"/>
        <end position="169"/>
    </location>
</feature>
<evidence type="ECO:0000313" key="3">
    <source>
        <dbReference type="EMBL" id="KAI7747435.1"/>
    </source>
</evidence>
<feature type="compositionally biased region" description="Acidic residues" evidence="1">
    <location>
        <begin position="55"/>
        <end position="64"/>
    </location>
</feature>
<comment type="caution">
    <text evidence="3">The sequence shown here is derived from an EMBL/GenBank/DDBJ whole genome shotgun (WGS) entry which is preliminary data.</text>
</comment>
<reference evidence="3" key="1">
    <citation type="submission" date="2022-06" db="EMBL/GenBank/DDBJ databases">
        <title>Uncovering the hologenomic basis of an extraordinary plant invasion.</title>
        <authorList>
            <person name="Bieker V.C."/>
            <person name="Martin M.D."/>
            <person name="Gilbert T."/>
            <person name="Hodgins K."/>
            <person name="Battlay P."/>
            <person name="Petersen B."/>
            <person name="Wilson J."/>
        </authorList>
    </citation>
    <scope>NUCLEOTIDE SEQUENCE</scope>
    <source>
        <strain evidence="3">AA19_3_7</strain>
        <tissue evidence="3">Leaf</tissue>
    </source>
</reference>
<evidence type="ECO:0000256" key="1">
    <source>
        <dbReference type="SAM" id="MobiDB-lite"/>
    </source>
</evidence>
<dbReference type="PANTHER" id="PTHR46695">
    <property type="entry name" value="ZINC FINGER CCCH DOMAIN-CONTAINING PROTEIN 44-RELATED"/>
    <property type="match status" value="1"/>
</dbReference>
<feature type="non-terminal residue" evidence="3">
    <location>
        <position position="1"/>
    </location>
</feature>
<protein>
    <recommendedName>
        <fullName evidence="2">GYF domain-containing protein</fullName>
    </recommendedName>
</protein>
<dbReference type="SUPFAM" id="SSF55277">
    <property type="entry name" value="GYF domain"/>
    <property type="match status" value="1"/>
</dbReference>
<dbReference type="InterPro" id="IPR003169">
    <property type="entry name" value="GYF"/>
</dbReference>
<feature type="region of interest" description="Disordered" evidence="1">
    <location>
        <begin position="226"/>
        <end position="250"/>
    </location>
</feature>
<name>A0AAD5CU79_AMBAR</name>
<dbReference type="Proteomes" id="UP001206925">
    <property type="component" value="Unassembled WGS sequence"/>
</dbReference>
<dbReference type="Pfam" id="PF02213">
    <property type="entry name" value="GYF"/>
    <property type="match status" value="1"/>
</dbReference>
<dbReference type="SMART" id="SM00444">
    <property type="entry name" value="GYF"/>
    <property type="match status" value="1"/>
</dbReference>
<feature type="compositionally biased region" description="Basic and acidic residues" evidence="1">
    <location>
        <begin position="170"/>
        <end position="179"/>
    </location>
</feature>
<dbReference type="InterPro" id="IPR035445">
    <property type="entry name" value="GYF-like_dom_sf"/>
</dbReference>
<dbReference type="Gene3D" id="3.30.1490.40">
    <property type="match status" value="1"/>
</dbReference>
<feature type="domain" description="GYF" evidence="2">
    <location>
        <begin position="173"/>
        <end position="221"/>
    </location>
</feature>
<sequence>FPFLVQYRKSELRCCGSISFAIEQKLKILKTPEERERRLREIPEVHSDPKMNPDYESDDTEEYFNNEQEHRKPKFPWVGGTNTVSPTKIADKLKDQPIDLGVANVDEDSSKSNTGKNGIGLSSPGRPQNEAHCNGSTVPKCNPEPALTSSLSNTASDSTPSFPSNMNNRSVDDDMWHYRDPSGNVQGPFSMVQLQRWNTSGYFPADMRIWAEREADSLLLNNERFHSSDGQLPENVASNSKDDNQVETIA</sequence>